<name>A0A0F9J197_9ZZZZ</name>
<reference evidence="1" key="1">
    <citation type="journal article" date="2015" name="Nature">
        <title>Complex archaea that bridge the gap between prokaryotes and eukaryotes.</title>
        <authorList>
            <person name="Spang A."/>
            <person name="Saw J.H."/>
            <person name="Jorgensen S.L."/>
            <person name="Zaremba-Niedzwiedzka K."/>
            <person name="Martijn J."/>
            <person name="Lind A.E."/>
            <person name="van Eijk R."/>
            <person name="Schleper C."/>
            <person name="Guy L."/>
            <person name="Ettema T.J."/>
        </authorList>
    </citation>
    <scope>NUCLEOTIDE SEQUENCE</scope>
</reference>
<organism evidence="1">
    <name type="scientific">marine sediment metagenome</name>
    <dbReference type="NCBI Taxonomy" id="412755"/>
    <lineage>
        <taxon>unclassified sequences</taxon>
        <taxon>metagenomes</taxon>
        <taxon>ecological metagenomes</taxon>
    </lineage>
</organism>
<accession>A0A0F9J197</accession>
<sequence>VDENTGEYTVEAILVVVRGCNNRLPGEIIDLGLVILAVTVDQHYFIGVDSGLNLTSGDGLFYSRLDEDISDWLVTGCIYDQAIEATLSFTAGGFAGQLDVYLIPDSDTSSCYNSANAFEHCSLSWDITGTKLP</sequence>
<protein>
    <submittedName>
        <fullName evidence="1">Uncharacterized protein</fullName>
    </submittedName>
</protein>
<gene>
    <name evidence="1" type="ORF">LCGC14_1811650</name>
</gene>
<dbReference type="AlphaFoldDB" id="A0A0F9J197"/>
<proteinExistence type="predicted"/>
<evidence type="ECO:0000313" key="1">
    <source>
        <dbReference type="EMBL" id="KKL99720.1"/>
    </source>
</evidence>
<feature type="non-terminal residue" evidence="1">
    <location>
        <position position="1"/>
    </location>
</feature>
<dbReference type="EMBL" id="LAZR01017608">
    <property type="protein sequence ID" value="KKL99720.1"/>
    <property type="molecule type" value="Genomic_DNA"/>
</dbReference>
<comment type="caution">
    <text evidence="1">The sequence shown here is derived from an EMBL/GenBank/DDBJ whole genome shotgun (WGS) entry which is preliminary data.</text>
</comment>